<accession>A0A9P5AXD8</accession>
<protein>
    <submittedName>
        <fullName evidence="1">Uncharacterized protein</fullName>
    </submittedName>
</protein>
<dbReference type="Proteomes" id="UP000737391">
    <property type="component" value="Unassembled WGS sequence"/>
</dbReference>
<sequence>MGVMTSKKFREWSDRWSENFRHYYFVKKEIGYFPSLCHFTSKYKGKYEVIFDDMTETPHIVLPKDDYYHEELSAQKAIRKELERVMANLLDSTLYEAPSLGEFIWVERCKFALISLIQYDPCHAGLSSSAKSLMVLSVIKVPMICRSITVDALWNGVLFTAYLIMDIVL</sequence>
<organism evidence="1 2">
    <name type="scientific">Fusarium agapanthi</name>
    <dbReference type="NCBI Taxonomy" id="1803897"/>
    <lineage>
        <taxon>Eukaryota</taxon>
        <taxon>Fungi</taxon>
        <taxon>Dikarya</taxon>
        <taxon>Ascomycota</taxon>
        <taxon>Pezizomycotina</taxon>
        <taxon>Sordariomycetes</taxon>
        <taxon>Hypocreomycetidae</taxon>
        <taxon>Hypocreales</taxon>
        <taxon>Nectriaceae</taxon>
        <taxon>Fusarium</taxon>
        <taxon>Fusarium fujikuroi species complex</taxon>
    </lineage>
</organism>
<dbReference type="AlphaFoldDB" id="A0A9P5AXD8"/>
<name>A0A9P5AXD8_9HYPO</name>
<comment type="caution">
    <text evidence="1">The sequence shown here is derived from an EMBL/GenBank/DDBJ whole genome shotgun (WGS) entry which is preliminary data.</text>
</comment>
<dbReference type="EMBL" id="LUFC02001334">
    <property type="protein sequence ID" value="KAF4477188.1"/>
    <property type="molecule type" value="Genomic_DNA"/>
</dbReference>
<proteinExistence type="predicted"/>
<evidence type="ECO:0000313" key="1">
    <source>
        <dbReference type="EMBL" id="KAF4477188.1"/>
    </source>
</evidence>
<evidence type="ECO:0000313" key="2">
    <source>
        <dbReference type="Proteomes" id="UP000737391"/>
    </source>
</evidence>
<dbReference type="OrthoDB" id="4965872at2759"/>
<gene>
    <name evidence="1" type="ORF">FAGAP_12468</name>
</gene>
<reference evidence="1" key="1">
    <citation type="submission" date="2020-01" db="EMBL/GenBank/DDBJ databases">
        <title>Identification and distribution of gene clusters putatively required for synthesis of sphingolipid metabolism inhibitors in phylogenetically diverse species of the filamentous fungus Fusarium.</title>
        <authorList>
            <person name="Kim H.-S."/>
            <person name="Busman M."/>
            <person name="Brown D.W."/>
            <person name="Divon H."/>
            <person name="Uhlig S."/>
            <person name="Proctor R.H."/>
        </authorList>
    </citation>
    <scope>NUCLEOTIDE SEQUENCE</scope>
    <source>
        <strain evidence="1">NRRL 31653</strain>
    </source>
</reference>
<keyword evidence="2" id="KW-1185">Reference proteome</keyword>